<proteinExistence type="predicted"/>
<protein>
    <submittedName>
        <fullName evidence="1">Uncharacterized protein</fullName>
    </submittedName>
</protein>
<organism evidence="1 2">
    <name type="scientific">Petralouisia muris</name>
    <dbReference type="NCBI Taxonomy" id="3032872"/>
    <lineage>
        <taxon>Bacteria</taxon>
        <taxon>Bacillati</taxon>
        <taxon>Bacillota</taxon>
        <taxon>Clostridia</taxon>
        <taxon>Lachnospirales</taxon>
        <taxon>Lachnospiraceae</taxon>
        <taxon>Petralouisia</taxon>
    </lineage>
</organism>
<name>A0AC61RSX5_9FIRM</name>
<keyword evidence="2" id="KW-1185">Reference proteome</keyword>
<gene>
    <name evidence="1" type="ORF">E5329_16910</name>
</gene>
<dbReference type="EMBL" id="SRYA01000037">
    <property type="protein sequence ID" value="TGY94976.1"/>
    <property type="molecule type" value="Genomic_DNA"/>
</dbReference>
<sequence length="73" mass="9105">MSLLLVYANEKYIKNIIEVECVRKGFYKQLSYEDKFARKYSCWAYNHKGWRKHKRNNRKTARRRLKRMDIECQ</sequence>
<accession>A0AC61RSX5</accession>
<evidence type="ECO:0000313" key="2">
    <source>
        <dbReference type="Proteomes" id="UP000304953"/>
    </source>
</evidence>
<reference evidence="1" key="1">
    <citation type="submission" date="2019-04" db="EMBL/GenBank/DDBJ databases">
        <title>Microbes associate with the intestines of laboratory mice.</title>
        <authorList>
            <person name="Navarre W."/>
            <person name="Wong E."/>
            <person name="Huang K."/>
            <person name="Tropini C."/>
            <person name="Ng K."/>
            <person name="Yu B."/>
        </authorList>
    </citation>
    <scope>NUCLEOTIDE SEQUENCE</scope>
    <source>
        <strain evidence="1">NM01_1-7b</strain>
    </source>
</reference>
<comment type="caution">
    <text evidence="1">The sequence shown here is derived from an EMBL/GenBank/DDBJ whole genome shotgun (WGS) entry which is preliminary data.</text>
</comment>
<evidence type="ECO:0000313" key="1">
    <source>
        <dbReference type="EMBL" id="TGY94976.1"/>
    </source>
</evidence>
<dbReference type="Proteomes" id="UP000304953">
    <property type="component" value="Unassembled WGS sequence"/>
</dbReference>